<dbReference type="InterPro" id="IPR050833">
    <property type="entry name" value="Poly_Biosynth_Transport"/>
</dbReference>
<feature type="transmembrane region" description="Helical" evidence="7">
    <location>
        <begin position="271"/>
        <end position="291"/>
    </location>
</feature>
<evidence type="ECO:0000256" key="7">
    <source>
        <dbReference type="SAM" id="Phobius"/>
    </source>
</evidence>
<feature type="transmembrane region" description="Helical" evidence="7">
    <location>
        <begin position="68"/>
        <end position="90"/>
    </location>
</feature>
<dbReference type="AlphaFoldDB" id="A0A1M4WJJ4"/>
<dbReference type="EMBL" id="FQTV01000003">
    <property type="protein sequence ID" value="SHE81243.1"/>
    <property type="molecule type" value="Genomic_DNA"/>
</dbReference>
<dbReference type="OrthoDB" id="8562875at2"/>
<feature type="transmembrane region" description="Helical" evidence="7">
    <location>
        <begin position="197"/>
        <end position="221"/>
    </location>
</feature>
<feature type="transmembrane region" description="Helical" evidence="7">
    <location>
        <begin position="417"/>
        <end position="435"/>
    </location>
</feature>
<dbReference type="GO" id="GO:0005886">
    <property type="term" value="C:plasma membrane"/>
    <property type="evidence" value="ECO:0007669"/>
    <property type="project" value="UniProtKB-SubCell"/>
</dbReference>
<name>A0A1M4WJJ4_9BACE</name>
<evidence type="ECO:0000256" key="6">
    <source>
        <dbReference type="ARBA" id="ARBA00023136"/>
    </source>
</evidence>
<accession>A0A1M4WJJ4</accession>
<protein>
    <submittedName>
        <fullName evidence="8">Membrane protein involved in the export of O-antigen and teichoic acid</fullName>
    </submittedName>
</protein>
<comment type="subcellular location">
    <subcellularLocation>
        <location evidence="1">Cell membrane</location>
        <topology evidence="1">Multi-pass membrane protein</topology>
    </subcellularLocation>
</comment>
<comment type="similarity">
    <text evidence="2">Belongs to the polysaccharide synthase family.</text>
</comment>
<feature type="transmembrane region" description="Helical" evidence="7">
    <location>
        <begin position="383"/>
        <end position="405"/>
    </location>
</feature>
<keyword evidence="9" id="KW-1185">Reference proteome</keyword>
<evidence type="ECO:0000313" key="9">
    <source>
        <dbReference type="Proteomes" id="UP000184509"/>
    </source>
</evidence>
<keyword evidence="3" id="KW-1003">Cell membrane</keyword>
<dbReference type="RefSeq" id="WP_083547585.1">
    <property type="nucleotide sequence ID" value="NZ_FQTV01000003.1"/>
</dbReference>
<feature type="transmembrane region" description="Helical" evidence="7">
    <location>
        <begin position="44"/>
        <end position="62"/>
    </location>
</feature>
<evidence type="ECO:0000256" key="4">
    <source>
        <dbReference type="ARBA" id="ARBA00022692"/>
    </source>
</evidence>
<keyword evidence="5 7" id="KW-1133">Transmembrane helix</keyword>
<evidence type="ECO:0000256" key="2">
    <source>
        <dbReference type="ARBA" id="ARBA00007430"/>
    </source>
</evidence>
<evidence type="ECO:0000256" key="5">
    <source>
        <dbReference type="ARBA" id="ARBA00022989"/>
    </source>
</evidence>
<keyword evidence="6 7" id="KW-0472">Membrane</keyword>
<evidence type="ECO:0000256" key="1">
    <source>
        <dbReference type="ARBA" id="ARBA00004651"/>
    </source>
</evidence>
<gene>
    <name evidence="8" type="ORF">SAMN05444405_10396</name>
</gene>
<dbReference type="Proteomes" id="UP000184509">
    <property type="component" value="Unassembled WGS sequence"/>
</dbReference>
<evidence type="ECO:0000313" key="8">
    <source>
        <dbReference type="EMBL" id="SHE81243.1"/>
    </source>
</evidence>
<feature type="transmembrane region" description="Helical" evidence="7">
    <location>
        <begin position="127"/>
        <end position="149"/>
    </location>
</feature>
<dbReference type="STRING" id="1297750.SAMN05444405_10396"/>
<evidence type="ECO:0000256" key="3">
    <source>
        <dbReference type="ARBA" id="ARBA00022475"/>
    </source>
</evidence>
<keyword evidence="4 7" id="KW-0812">Transmembrane</keyword>
<feature type="transmembrane region" description="Helical" evidence="7">
    <location>
        <begin position="227"/>
        <end position="250"/>
    </location>
</feature>
<feature type="transmembrane region" description="Helical" evidence="7">
    <location>
        <begin position="441"/>
        <end position="464"/>
    </location>
</feature>
<feature type="transmembrane region" description="Helical" evidence="7">
    <location>
        <begin position="297"/>
        <end position="319"/>
    </location>
</feature>
<organism evidence="8 9">
    <name type="scientific">Bacteroides luti</name>
    <dbReference type="NCBI Taxonomy" id="1297750"/>
    <lineage>
        <taxon>Bacteria</taxon>
        <taxon>Pseudomonadati</taxon>
        <taxon>Bacteroidota</taxon>
        <taxon>Bacteroidia</taxon>
        <taxon>Bacteroidales</taxon>
        <taxon>Bacteroidaceae</taxon>
        <taxon>Bacteroides</taxon>
    </lineage>
</organism>
<dbReference type="PANTHER" id="PTHR30250:SF10">
    <property type="entry name" value="LIPOPOLYSACCHARIDE BIOSYNTHESIS PROTEIN WZXC"/>
    <property type="match status" value="1"/>
</dbReference>
<sequence>MFIQDDLQKNVFIILKIKILSLIKNLAYKIGVDKAVAYTSIARIIQAGGSIISILFVVRYLTGVEQGFYYTFGSILAIQVFFELGLNGIITQYVAHEASHLTLRDGMYLEGEEKYKSRLSSLLHFSVKWYSVFAIVLFVALMVVGFVFFTKYDKSGGLVSWRFPWTLLCICTAVNLLIAPVFAYLEGLGKVKEVAKIRLYQNCFGLFFVWSSLFLGAKLMVSGINSLVWILSASFFIFATPFKVILFDIWHISIIQKVSYKHEIFPYQWKIALSWISGYFIFQLFNPVLFATDGAVVAGQMGMTLAVLNGISSLSMSWISTKIPMFSGLIELKNYNQLDMIFNKTLKQLVFINALGLIVMLFVFFVIKTFHITLGGMNLGDRFLNYIPMILMVIPSFLNQFVGSWATYLRCHKQEPFLVNSLVSGILCCFSTVLMGKFLGVIGITGGYCLISACSLPWAYNIYITKKNEWHNEK</sequence>
<feature type="transmembrane region" description="Helical" evidence="7">
    <location>
        <begin position="161"/>
        <end position="185"/>
    </location>
</feature>
<dbReference type="PANTHER" id="PTHR30250">
    <property type="entry name" value="PST FAMILY PREDICTED COLANIC ACID TRANSPORTER"/>
    <property type="match status" value="1"/>
</dbReference>
<proteinExistence type="inferred from homology"/>
<reference evidence="8 9" key="1">
    <citation type="submission" date="2016-11" db="EMBL/GenBank/DDBJ databases">
        <authorList>
            <person name="Jaros S."/>
            <person name="Januszkiewicz K."/>
            <person name="Wedrychowicz H."/>
        </authorList>
    </citation>
    <scope>NUCLEOTIDE SEQUENCE [LARGE SCALE GENOMIC DNA]</scope>
    <source>
        <strain evidence="8 9">DSM 26991</strain>
    </source>
</reference>
<feature type="transmembrane region" description="Helical" evidence="7">
    <location>
        <begin position="350"/>
        <end position="371"/>
    </location>
</feature>